<sequence>MSVLGHGSKGPKVWLVFSLHMDIPRCFRSSSYTLIGWKDELDTKTRMMKIKCHMWTPLCFEFLLPTLLIHLSQQG</sequence>
<accession>A0A2J6RRZ3</accession>
<evidence type="ECO:0000313" key="1">
    <source>
        <dbReference type="EMBL" id="PMD41288.1"/>
    </source>
</evidence>
<keyword evidence="2" id="KW-1185">Reference proteome</keyword>
<dbReference type="Proteomes" id="UP000235786">
    <property type="component" value="Unassembled WGS sequence"/>
</dbReference>
<protein>
    <submittedName>
        <fullName evidence="1">Uncharacterized protein</fullName>
    </submittedName>
</protein>
<dbReference type="AlphaFoldDB" id="A0A2J6RRZ3"/>
<gene>
    <name evidence="1" type="ORF">L207DRAFT_322647</name>
</gene>
<organism evidence="1 2">
    <name type="scientific">Hyaloscypha variabilis (strain UAMH 11265 / GT02V1 / F)</name>
    <name type="common">Meliniomyces variabilis</name>
    <dbReference type="NCBI Taxonomy" id="1149755"/>
    <lineage>
        <taxon>Eukaryota</taxon>
        <taxon>Fungi</taxon>
        <taxon>Dikarya</taxon>
        <taxon>Ascomycota</taxon>
        <taxon>Pezizomycotina</taxon>
        <taxon>Leotiomycetes</taxon>
        <taxon>Helotiales</taxon>
        <taxon>Hyaloscyphaceae</taxon>
        <taxon>Hyaloscypha</taxon>
        <taxon>Hyaloscypha variabilis</taxon>
    </lineage>
</organism>
<evidence type="ECO:0000313" key="2">
    <source>
        <dbReference type="Proteomes" id="UP000235786"/>
    </source>
</evidence>
<name>A0A2J6RRZ3_HYAVF</name>
<proteinExistence type="predicted"/>
<reference evidence="1 2" key="1">
    <citation type="submission" date="2016-04" db="EMBL/GenBank/DDBJ databases">
        <title>A degradative enzymes factory behind the ericoid mycorrhizal symbiosis.</title>
        <authorList>
            <consortium name="DOE Joint Genome Institute"/>
            <person name="Martino E."/>
            <person name="Morin E."/>
            <person name="Grelet G."/>
            <person name="Kuo A."/>
            <person name="Kohler A."/>
            <person name="Daghino S."/>
            <person name="Barry K."/>
            <person name="Choi C."/>
            <person name="Cichocki N."/>
            <person name="Clum A."/>
            <person name="Copeland A."/>
            <person name="Hainaut M."/>
            <person name="Haridas S."/>
            <person name="Labutti K."/>
            <person name="Lindquist E."/>
            <person name="Lipzen A."/>
            <person name="Khouja H.-R."/>
            <person name="Murat C."/>
            <person name="Ohm R."/>
            <person name="Olson A."/>
            <person name="Spatafora J."/>
            <person name="Veneault-Fourrey C."/>
            <person name="Henrissat B."/>
            <person name="Grigoriev I."/>
            <person name="Martin F."/>
            <person name="Perotto S."/>
        </authorList>
    </citation>
    <scope>NUCLEOTIDE SEQUENCE [LARGE SCALE GENOMIC DNA]</scope>
    <source>
        <strain evidence="1 2">F</strain>
    </source>
</reference>
<dbReference type="EMBL" id="KZ613944">
    <property type="protein sequence ID" value="PMD41288.1"/>
    <property type="molecule type" value="Genomic_DNA"/>
</dbReference>